<evidence type="ECO:0000313" key="1">
    <source>
        <dbReference type="EMBL" id="TKK68099.1"/>
    </source>
</evidence>
<protein>
    <submittedName>
        <fullName evidence="1">DUF1409 domain-containing protein</fullName>
    </submittedName>
</protein>
<accession>A0A4U3L1J6</accession>
<evidence type="ECO:0000313" key="2">
    <source>
        <dbReference type="Proteomes" id="UP000305848"/>
    </source>
</evidence>
<proteinExistence type="predicted"/>
<dbReference type="EMBL" id="SZQL01000009">
    <property type="protein sequence ID" value="TKK68099.1"/>
    <property type="molecule type" value="Genomic_DNA"/>
</dbReference>
<sequence>MLVVNTSGIRTRLHELQTYLFFNCGHDDVADSVRQYKVFAHRH</sequence>
<name>A0A4U3L1J6_9BACT</name>
<organism evidence="1 2">
    <name type="scientific">Ilyomonas limi</name>
    <dbReference type="NCBI Taxonomy" id="2575867"/>
    <lineage>
        <taxon>Bacteria</taxon>
        <taxon>Pseudomonadati</taxon>
        <taxon>Bacteroidota</taxon>
        <taxon>Chitinophagia</taxon>
        <taxon>Chitinophagales</taxon>
        <taxon>Chitinophagaceae</taxon>
        <taxon>Ilyomonas</taxon>
    </lineage>
</organism>
<gene>
    <name evidence="1" type="ORF">FC093_12770</name>
</gene>
<dbReference type="Proteomes" id="UP000305848">
    <property type="component" value="Unassembled WGS sequence"/>
</dbReference>
<reference evidence="1 2" key="1">
    <citation type="submission" date="2019-05" db="EMBL/GenBank/DDBJ databases">
        <title>Panacibacter sp. strain 17mud1-8 Genome sequencing and assembly.</title>
        <authorList>
            <person name="Chhetri G."/>
        </authorList>
    </citation>
    <scope>NUCLEOTIDE SEQUENCE [LARGE SCALE GENOMIC DNA]</scope>
    <source>
        <strain evidence="1 2">17mud1-8</strain>
    </source>
</reference>
<dbReference type="AlphaFoldDB" id="A0A4U3L1J6"/>
<comment type="caution">
    <text evidence="1">The sequence shown here is derived from an EMBL/GenBank/DDBJ whole genome shotgun (WGS) entry which is preliminary data.</text>
</comment>
<keyword evidence="2" id="KW-1185">Reference proteome</keyword>